<evidence type="ECO:0000256" key="1">
    <source>
        <dbReference type="ARBA" id="ARBA00000900"/>
    </source>
</evidence>
<dbReference type="CDD" id="cd16461">
    <property type="entry name" value="RING-H2_EL5-like"/>
    <property type="match status" value="1"/>
</dbReference>
<gene>
    <name evidence="17" type="ORF">GIB67_036710</name>
</gene>
<dbReference type="SMART" id="SM01197">
    <property type="entry name" value="FANCL_C"/>
    <property type="match status" value="1"/>
</dbReference>
<comment type="caution">
    <text evidence="17">The sequence shown here is derived from an EMBL/GenBank/DDBJ whole genome shotgun (WGS) entry which is preliminary data.</text>
</comment>
<protein>
    <recommendedName>
        <fullName evidence="4">RING-type E3 ubiquitin transferase</fullName>
        <ecNumber evidence="4">2.3.2.27</ecNumber>
    </recommendedName>
</protein>
<accession>A0A7J7LWF2</accession>
<dbReference type="InterPro" id="IPR001841">
    <property type="entry name" value="Znf_RING"/>
</dbReference>
<feature type="compositionally biased region" description="Low complexity" evidence="14">
    <location>
        <begin position="223"/>
        <end position="233"/>
    </location>
</feature>
<evidence type="ECO:0000313" key="18">
    <source>
        <dbReference type="Proteomes" id="UP000541444"/>
    </source>
</evidence>
<keyword evidence="8 13" id="KW-0863">Zinc-finger</keyword>
<evidence type="ECO:0000256" key="3">
    <source>
        <dbReference type="ARBA" id="ARBA00004906"/>
    </source>
</evidence>
<evidence type="ECO:0000256" key="8">
    <source>
        <dbReference type="ARBA" id="ARBA00022771"/>
    </source>
</evidence>
<dbReference type="Pfam" id="PF13639">
    <property type="entry name" value="zf-RING_2"/>
    <property type="match status" value="1"/>
</dbReference>
<evidence type="ECO:0000256" key="10">
    <source>
        <dbReference type="ARBA" id="ARBA00022833"/>
    </source>
</evidence>
<dbReference type="EC" id="2.3.2.27" evidence="4"/>
<sequence>MSNNTSQHPNKIIPDIDSNDGKILVIAIITLLLVISFVLLLYAYTRWFFGIPHRRTRSLPITLHSNFGYGSTWLHNIGTTGYDDINMGNSEGVDASTIASLPFFVYKSEEWCKIGILECVICLSKFEDDEIGRHLPKCEHTFHIECIDMWLHSHSSCPICRAPVGSSKSISLEENSLPVVNVVEEEARQDLPAPVLIGSSTPVEHNSEVSLTPKYPPIPPSPSQCSSSDLSSSSLGSSIKRMLSRSRSEIKVFPSLSVVMSVDESDIV</sequence>
<name>A0A7J7LWF2_9MAGN</name>
<dbReference type="AlphaFoldDB" id="A0A7J7LWF2"/>
<feature type="domain" description="RING-type" evidence="16">
    <location>
        <begin position="119"/>
        <end position="161"/>
    </location>
</feature>
<dbReference type="GO" id="GO:0016020">
    <property type="term" value="C:membrane"/>
    <property type="evidence" value="ECO:0007669"/>
    <property type="project" value="UniProtKB-SubCell"/>
</dbReference>
<reference evidence="17 18" key="1">
    <citation type="journal article" date="2020" name="IScience">
        <title>Genome Sequencing of the Endangered Kingdonia uniflora (Circaeasteraceae, Ranunculales) Reveals Potential Mechanisms of Evolutionary Specialization.</title>
        <authorList>
            <person name="Sun Y."/>
            <person name="Deng T."/>
            <person name="Zhang A."/>
            <person name="Moore M.J."/>
            <person name="Landis J.B."/>
            <person name="Lin N."/>
            <person name="Zhang H."/>
            <person name="Zhang X."/>
            <person name="Huang J."/>
            <person name="Zhang X."/>
            <person name="Sun H."/>
            <person name="Wang H."/>
        </authorList>
    </citation>
    <scope>NUCLEOTIDE SEQUENCE [LARGE SCALE GENOMIC DNA]</scope>
    <source>
        <strain evidence="17">TB1705</strain>
        <tissue evidence="17">Leaf</tissue>
    </source>
</reference>
<dbReference type="InterPro" id="IPR044600">
    <property type="entry name" value="ATL1/ATL16-like"/>
</dbReference>
<evidence type="ECO:0000256" key="11">
    <source>
        <dbReference type="ARBA" id="ARBA00022989"/>
    </source>
</evidence>
<dbReference type="GO" id="GO:0016567">
    <property type="term" value="P:protein ubiquitination"/>
    <property type="evidence" value="ECO:0007669"/>
    <property type="project" value="InterPro"/>
</dbReference>
<evidence type="ECO:0000256" key="12">
    <source>
        <dbReference type="ARBA" id="ARBA00023136"/>
    </source>
</evidence>
<dbReference type="SMART" id="SM00184">
    <property type="entry name" value="RING"/>
    <property type="match status" value="1"/>
</dbReference>
<comment type="catalytic activity">
    <reaction evidence="1">
        <text>S-ubiquitinyl-[E2 ubiquitin-conjugating enzyme]-L-cysteine + [acceptor protein]-L-lysine = [E2 ubiquitin-conjugating enzyme]-L-cysteine + N(6)-ubiquitinyl-[acceptor protein]-L-lysine.</text>
        <dbReference type="EC" id="2.3.2.27"/>
    </reaction>
</comment>
<proteinExistence type="predicted"/>
<keyword evidence="5" id="KW-0808">Transferase</keyword>
<evidence type="ECO:0000256" key="9">
    <source>
        <dbReference type="ARBA" id="ARBA00022786"/>
    </source>
</evidence>
<evidence type="ECO:0000256" key="14">
    <source>
        <dbReference type="SAM" id="MobiDB-lite"/>
    </source>
</evidence>
<dbReference type="InterPro" id="IPR013083">
    <property type="entry name" value="Znf_RING/FYVE/PHD"/>
</dbReference>
<dbReference type="Proteomes" id="UP000541444">
    <property type="component" value="Unassembled WGS sequence"/>
</dbReference>
<evidence type="ECO:0000313" key="17">
    <source>
        <dbReference type="EMBL" id="KAF6146991.1"/>
    </source>
</evidence>
<keyword evidence="10" id="KW-0862">Zinc</keyword>
<dbReference type="OrthoDB" id="8062037at2759"/>
<dbReference type="EMBL" id="JACGCM010001948">
    <property type="protein sequence ID" value="KAF6146991.1"/>
    <property type="molecule type" value="Genomic_DNA"/>
</dbReference>
<dbReference type="PROSITE" id="PS50089">
    <property type="entry name" value="ZF_RING_2"/>
    <property type="match status" value="1"/>
</dbReference>
<keyword evidence="18" id="KW-1185">Reference proteome</keyword>
<comment type="pathway">
    <text evidence="3">Protein modification; protein ubiquitination.</text>
</comment>
<keyword evidence="12 15" id="KW-0472">Membrane</keyword>
<comment type="subcellular location">
    <subcellularLocation>
        <location evidence="2">Membrane</location>
        <topology evidence="2">Single-pass membrane protein</topology>
    </subcellularLocation>
</comment>
<evidence type="ECO:0000256" key="13">
    <source>
        <dbReference type="PROSITE-ProRule" id="PRU00175"/>
    </source>
</evidence>
<dbReference type="GO" id="GO:0061630">
    <property type="term" value="F:ubiquitin protein ligase activity"/>
    <property type="evidence" value="ECO:0007669"/>
    <property type="project" value="UniProtKB-EC"/>
</dbReference>
<feature type="region of interest" description="Disordered" evidence="14">
    <location>
        <begin position="205"/>
        <end position="233"/>
    </location>
</feature>
<keyword evidence="6 15" id="KW-0812">Transmembrane</keyword>
<evidence type="ECO:0000256" key="2">
    <source>
        <dbReference type="ARBA" id="ARBA00004167"/>
    </source>
</evidence>
<keyword evidence="9" id="KW-0833">Ubl conjugation pathway</keyword>
<evidence type="ECO:0000256" key="4">
    <source>
        <dbReference type="ARBA" id="ARBA00012483"/>
    </source>
</evidence>
<dbReference type="GO" id="GO:0008270">
    <property type="term" value="F:zinc ion binding"/>
    <property type="evidence" value="ECO:0007669"/>
    <property type="project" value="UniProtKB-KW"/>
</dbReference>
<organism evidence="17 18">
    <name type="scientific">Kingdonia uniflora</name>
    <dbReference type="NCBI Taxonomy" id="39325"/>
    <lineage>
        <taxon>Eukaryota</taxon>
        <taxon>Viridiplantae</taxon>
        <taxon>Streptophyta</taxon>
        <taxon>Embryophyta</taxon>
        <taxon>Tracheophyta</taxon>
        <taxon>Spermatophyta</taxon>
        <taxon>Magnoliopsida</taxon>
        <taxon>Ranunculales</taxon>
        <taxon>Circaeasteraceae</taxon>
        <taxon>Kingdonia</taxon>
    </lineage>
</organism>
<keyword evidence="11 15" id="KW-1133">Transmembrane helix</keyword>
<evidence type="ECO:0000259" key="16">
    <source>
        <dbReference type="PROSITE" id="PS50089"/>
    </source>
</evidence>
<keyword evidence="7" id="KW-0479">Metal-binding</keyword>
<dbReference type="FunFam" id="3.30.40.10:FF:000187">
    <property type="entry name" value="E3 ubiquitin-protein ligase ATL6"/>
    <property type="match status" value="1"/>
</dbReference>
<feature type="transmembrane region" description="Helical" evidence="15">
    <location>
        <begin position="23"/>
        <end position="45"/>
    </location>
</feature>
<evidence type="ECO:0000256" key="5">
    <source>
        <dbReference type="ARBA" id="ARBA00022679"/>
    </source>
</evidence>
<evidence type="ECO:0000256" key="7">
    <source>
        <dbReference type="ARBA" id="ARBA00022723"/>
    </source>
</evidence>
<evidence type="ECO:0000256" key="6">
    <source>
        <dbReference type="ARBA" id="ARBA00022692"/>
    </source>
</evidence>
<dbReference type="Gene3D" id="3.30.40.10">
    <property type="entry name" value="Zinc/RING finger domain, C3HC4 (zinc finger)"/>
    <property type="match status" value="1"/>
</dbReference>
<dbReference type="PANTHER" id="PTHR46913:SF1">
    <property type="entry name" value="RING-H2 FINGER PROTEIN ATL16"/>
    <property type="match status" value="1"/>
</dbReference>
<evidence type="ECO:0000256" key="15">
    <source>
        <dbReference type="SAM" id="Phobius"/>
    </source>
</evidence>
<dbReference type="SUPFAM" id="SSF57850">
    <property type="entry name" value="RING/U-box"/>
    <property type="match status" value="1"/>
</dbReference>
<dbReference type="PANTHER" id="PTHR46913">
    <property type="entry name" value="RING-H2 FINGER PROTEIN ATL16"/>
    <property type="match status" value="1"/>
</dbReference>